<dbReference type="Pfam" id="PF14226">
    <property type="entry name" value="DIOX_N"/>
    <property type="match status" value="1"/>
</dbReference>
<reference evidence="6" key="1">
    <citation type="submission" date="2016-03" db="EMBL/GenBank/DDBJ databases">
        <title>Mechanisms controlling the formation of the plant cell surface in tip-growing cells are functionally conserved among land plants.</title>
        <authorList>
            <person name="Honkanen S."/>
            <person name="Jones V.A."/>
            <person name="Morieri G."/>
            <person name="Champion C."/>
            <person name="Hetherington A.J."/>
            <person name="Kelly S."/>
            <person name="Saint-Marcoux D."/>
            <person name="Proust H."/>
            <person name="Prescott H."/>
            <person name="Dolan L."/>
        </authorList>
    </citation>
    <scope>NUCLEOTIDE SEQUENCE [LARGE SCALE GENOMIC DNA]</scope>
    <source>
        <tissue evidence="6">Whole gametophyte</tissue>
    </source>
</reference>
<evidence type="ECO:0000256" key="3">
    <source>
        <dbReference type="ARBA" id="ARBA00023004"/>
    </source>
</evidence>
<evidence type="ECO:0000256" key="4">
    <source>
        <dbReference type="RuleBase" id="RU003682"/>
    </source>
</evidence>
<dbReference type="GO" id="GO:0016491">
    <property type="term" value="F:oxidoreductase activity"/>
    <property type="evidence" value="ECO:0007669"/>
    <property type="project" value="UniProtKB-KW"/>
</dbReference>
<comment type="similarity">
    <text evidence="1 4">Belongs to the iron/ascorbate-dependent oxidoreductase family.</text>
</comment>
<keyword evidence="4" id="KW-0560">Oxidoreductase</keyword>
<comment type="caution">
    <text evidence="6">The sequence shown here is derived from an EMBL/GenBank/DDBJ whole genome shotgun (WGS) entry which is preliminary data.</text>
</comment>
<keyword evidence="3 4" id="KW-0408">Iron</keyword>
<keyword evidence="2 4" id="KW-0479">Metal-binding</keyword>
<dbReference type="InterPro" id="IPR027443">
    <property type="entry name" value="IPNS-like_sf"/>
</dbReference>
<dbReference type="EMBL" id="LVLJ01000890">
    <property type="protein sequence ID" value="OAE32108.1"/>
    <property type="molecule type" value="Genomic_DNA"/>
</dbReference>
<dbReference type="InterPro" id="IPR044861">
    <property type="entry name" value="IPNS-like_FE2OG_OXY"/>
</dbReference>
<evidence type="ECO:0000313" key="7">
    <source>
        <dbReference type="Proteomes" id="UP000077202"/>
    </source>
</evidence>
<dbReference type="Pfam" id="PF03171">
    <property type="entry name" value="2OG-FeII_Oxy"/>
    <property type="match status" value="1"/>
</dbReference>
<dbReference type="InterPro" id="IPR050295">
    <property type="entry name" value="Plant_2OG-oxidoreductases"/>
</dbReference>
<dbReference type="Proteomes" id="UP000077202">
    <property type="component" value="Unassembled WGS sequence"/>
</dbReference>
<evidence type="ECO:0000259" key="5">
    <source>
        <dbReference type="PROSITE" id="PS51471"/>
    </source>
</evidence>
<dbReference type="PRINTS" id="PR00682">
    <property type="entry name" value="IPNSYNTHASE"/>
</dbReference>
<evidence type="ECO:0000256" key="2">
    <source>
        <dbReference type="ARBA" id="ARBA00022723"/>
    </source>
</evidence>
<dbReference type="PROSITE" id="PS51471">
    <property type="entry name" value="FE2OG_OXY"/>
    <property type="match status" value="1"/>
</dbReference>
<keyword evidence="7" id="KW-1185">Reference proteome</keyword>
<evidence type="ECO:0000313" key="6">
    <source>
        <dbReference type="EMBL" id="OAE32108.1"/>
    </source>
</evidence>
<protein>
    <recommendedName>
        <fullName evidence="5">Fe2OG dioxygenase domain-containing protein</fullName>
    </recommendedName>
</protein>
<proteinExistence type="inferred from homology"/>
<dbReference type="InterPro" id="IPR026992">
    <property type="entry name" value="DIOX_N"/>
</dbReference>
<dbReference type="SUPFAM" id="SSF51197">
    <property type="entry name" value="Clavaminate synthase-like"/>
    <property type="match status" value="1"/>
</dbReference>
<accession>A0A176WFT1</accession>
<organism evidence="6 7">
    <name type="scientific">Marchantia polymorpha subsp. ruderalis</name>
    <dbReference type="NCBI Taxonomy" id="1480154"/>
    <lineage>
        <taxon>Eukaryota</taxon>
        <taxon>Viridiplantae</taxon>
        <taxon>Streptophyta</taxon>
        <taxon>Embryophyta</taxon>
        <taxon>Marchantiophyta</taxon>
        <taxon>Marchantiopsida</taxon>
        <taxon>Marchantiidae</taxon>
        <taxon>Marchantiales</taxon>
        <taxon>Marchantiaceae</taxon>
        <taxon>Marchantia</taxon>
    </lineage>
</organism>
<dbReference type="Gene3D" id="2.60.120.330">
    <property type="entry name" value="B-lactam Antibiotic, Isopenicillin N Synthase, Chain"/>
    <property type="match status" value="1"/>
</dbReference>
<dbReference type="InterPro" id="IPR005123">
    <property type="entry name" value="Oxoglu/Fe-dep_dioxygenase_dom"/>
</dbReference>
<dbReference type="PANTHER" id="PTHR47991">
    <property type="entry name" value="OXOGLUTARATE/IRON-DEPENDENT DIOXYGENASE"/>
    <property type="match status" value="1"/>
</dbReference>
<evidence type="ECO:0000256" key="1">
    <source>
        <dbReference type="ARBA" id="ARBA00008056"/>
    </source>
</evidence>
<sequence>MTADFEIPVIDLTGSEGPEREKLCKELAKACEEWGFFQVINHGIDESLLKRAQKVYTDFFYLPAEEKMKILIPDDCIEGWKHPTLTASSELLKNISGSKTAEYVNSVWLPDLPQHREKWPTSPPALQPTIVEFVHEAKGLHEKILTMIAEGLGLESDAFVKRFLAPRVSVRSNFYPLRSEEKSEGFVHPHSDVSGTTLLLSDMVAGLEVKKDDSWVQVEPRPNGFVVNVGDLVEILSNGKLRSVLHRGLPNLTMERLSIACFYMANNDAVIAPVEELLDDEHPPKYRSIRFEDYFKAFLAKGNLLKRGLAQVKIDE</sequence>
<gene>
    <name evidence="6" type="ORF">AXG93_4202s1100</name>
</gene>
<name>A0A176WFT1_MARPO</name>
<feature type="domain" description="Fe2OG dioxygenase" evidence="5">
    <location>
        <begin position="166"/>
        <end position="265"/>
    </location>
</feature>
<dbReference type="AlphaFoldDB" id="A0A176WFT1"/>
<dbReference type="GO" id="GO:0046872">
    <property type="term" value="F:metal ion binding"/>
    <property type="evidence" value="ECO:0007669"/>
    <property type="project" value="UniProtKB-KW"/>
</dbReference>